<name>A0A9J6F2U7_RHIMP</name>
<reference evidence="3" key="2">
    <citation type="submission" date="2021-09" db="EMBL/GenBank/DDBJ databases">
        <authorList>
            <person name="Jia N."/>
            <person name="Wang J."/>
            <person name="Shi W."/>
            <person name="Du L."/>
            <person name="Sun Y."/>
            <person name="Zhan W."/>
            <person name="Jiang J."/>
            <person name="Wang Q."/>
            <person name="Zhang B."/>
            <person name="Ji P."/>
            <person name="Sakyi L.B."/>
            <person name="Cui X."/>
            <person name="Yuan T."/>
            <person name="Jiang B."/>
            <person name="Yang W."/>
            <person name="Lam T.T.-Y."/>
            <person name="Chang Q."/>
            <person name="Ding S."/>
            <person name="Wang X."/>
            <person name="Zhu J."/>
            <person name="Ruan X."/>
            <person name="Zhao L."/>
            <person name="Wei J."/>
            <person name="Que T."/>
            <person name="Du C."/>
            <person name="Cheng J."/>
            <person name="Dai P."/>
            <person name="Han X."/>
            <person name="Huang E."/>
            <person name="Gao Y."/>
            <person name="Liu J."/>
            <person name="Shao H."/>
            <person name="Ye R."/>
            <person name="Li L."/>
            <person name="Wei W."/>
            <person name="Wang X."/>
            <person name="Wang C."/>
            <person name="Huo Q."/>
            <person name="Li W."/>
            <person name="Guo W."/>
            <person name="Chen H."/>
            <person name="Chen S."/>
            <person name="Zhou L."/>
            <person name="Zhou L."/>
            <person name="Ni X."/>
            <person name="Tian J."/>
            <person name="Zhou Y."/>
            <person name="Sheng Y."/>
            <person name="Liu T."/>
            <person name="Pan Y."/>
            <person name="Xia L."/>
            <person name="Li J."/>
            <person name="Zhao F."/>
            <person name="Cao W."/>
        </authorList>
    </citation>
    <scope>NUCLEOTIDE SEQUENCE</scope>
    <source>
        <strain evidence="3">Rmic-2018</strain>
        <tissue evidence="3">Larvae</tissue>
    </source>
</reference>
<organism evidence="3 4">
    <name type="scientific">Rhipicephalus microplus</name>
    <name type="common">Cattle tick</name>
    <name type="synonym">Boophilus microplus</name>
    <dbReference type="NCBI Taxonomy" id="6941"/>
    <lineage>
        <taxon>Eukaryota</taxon>
        <taxon>Metazoa</taxon>
        <taxon>Ecdysozoa</taxon>
        <taxon>Arthropoda</taxon>
        <taxon>Chelicerata</taxon>
        <taxon>Arachnida</taxon>
        <taxon>Acari</taxon>
        <taxon>Parasitiformes</taxon>
        <taxon>Ixodida</taxon>
        <taxon>Ixodoidea</taxon>
        <taxon>Ixodidae</taxon>
        <taxon>Rhipicephalinae</taxon>
        <taxon>Rhipicephalus</taxon>
        <taxon>Boophilus</taxon>
    </lineage>
</organism>
<proteinExistence type="predicted"/>
<dbReference type="AlphaFoldDB" id="A0A9J6F2U7"/>
<dbReference type="Pfam" id="PF07995">
    <property type="entry name" value="GSDH"/>
    <property type="match status" value="1"/>
</dbReference>
<dbReference type="EMBL" id="JABSTU010000001">
    <property type="protein sequence ID" value="KAH8040863.1"/>
    <property type="molecule type" value="Genomic_DNA"/>
</dbReference>
<sequence>MRRVVRFVCALALLFDMCRSEACYSFEGILRGLRHPVGIVPLSKQQLLVGEHRGVILQVPLGAPENAHVFLNITSQVATSNAPADERGLLSFVLDPDFAHEKSVYVCYSAPSKQTGVDHETTVSRFAVSGHGSALKVGANSLVFKTPKSHTERQNL</sequence>
<accession>A0A9J6F2U7</accession>
<gene>
    <name evidence="3" type="ORF">HPB51_013033</name>
</gene>
<dbReference type="InterPro" id="IPR012938">
    <property type="entry name" value="Glc/Sorbosone_DH"/>
</dbReference>
<feature type="signal peptide" evidence="1">
    <location>
        <begin position="1"/>
        <end position="20"/>
    </location>
</feature>
<keyword evidence="1" id="KW-0732">Signal</keyword>
<dbReference type="InterPro" id="IPR011042">
    <property type="entry name" value="6-blade_b-propeller_TolB-like"/>
</dbReference>
<evidence type="ECO:0000256" key="1">
    <source>
        <dbReference type="SAM" id="SignalP"/>
    </source>
</evidence>
<evidence type="ECO:0000313" key="3">
    <source>
        <dbReference type="EMBL" id="KAH8040863.1"/>
    </source>
</evidence>
<comment type="caution">
    <text evidence="3">The sequence shown here is derived from an EMBL/GenBank/DDBJ whole genome shotgun (WGS) entry which is preliminary data.</text>
</comment>
<dbReference type="Proteomes" id="UP000821866">
    <property type="component" value="Chromosome 1"/>
</dbReference>
<reference evidence="3" key="1">
    <citation type="journal article" date="2020" name="Cell">
        <title>Large-Scale Comparative Analyses of Tick Genomes Elucidate Their Genetic Diversity and Vector Capacities.</title>
        <authorList>
            <consortium name="Tick Genome and Microbiome Consortium (TIGMIC)"/>
            <person name="Jia N."/>
            <person name="Wang J."/>
            <person name="Shi W."/>
            <person name="Du L."/>
            <person name="Sun Y."/>
            <person name="Zhan W."/>
            <person name="Jiang J.F."/>
            <person name="Wang Q."/>
            <person name="Zhang B."/>
            <person name="Ji P."/>
            <person name="Bell-Sakyi L."/>
            <person name="Cui X.M."/>
            <person name="Yuan T.T."/>
            <person name="Jiang B.G."/>
            <person name="Yang W.F."/>
            <person name="Lam T.T."/>
            <person name="Chang Q.C."/>
            <person name="Ding S.J."/>
            <person name="Wang X.J."/>
            <person name="Zhu J.G."/>
            <person name="Ruan X.D."/>
            <person name="Zhao L."/>
            <person name="Wei J.T."/>
            <person name="Ye R.Z."/>
            <person name="Que T.C."/>
            <person name="Du C.H."/>
            <person name="Zhou Y.H."/>
            <person name="Cheng J.X."/>
            <person name="Dai P.F."/>
            <person name="Guo W.B."/>
            <person name="Han X.H."/>
            <person name="Huang E.J."/>
            <person name="Li L.F."/>
            <person name="Wei W."/>
            <person name="Gao Y.C."/>
            <person name="Liu J.Z."/>
            <person name="Shao H.Z."/>
            <person name="Wang X."/>
            <person name="Wang C.C."/>
            <person name="Yang T.C."/>
            <person name="Huo Q.B."/>
            <person name="Li W."/>
            <person name="Chen H.Y."/>
            <person name="Chen S.E."/>
            <person name="Zhou L.G."/>
            <person name="Ni X.B."/>
            <person name="Tian J.H."/>
            <person name="Sheng Y."/>
            <person name="Liu T."/>
            <person name="Pan Y.S."/>
            <person name="Xia L.Y."/>
            <person name="Li J."/>
            <person name="Zhao F."/>
            <person name="Cao W.C."/>
        </authorList>
    </citation>
    <scope>NUCLEOTIDE SEQUENCE</scope>
    <source>
        <strain evidence="3">Rmic-2018</strain>
    </source>
</reference>
<keyword evidence="4" id="KW-1185">Reference proteome</keyword>
<protein>
    <recommendedName>
        <fullName evidence="2">Glucose/Sorbosone dehydrogenase domain-containing protein</fullName>
    </recommendedName>
</protein>
<dbReference type="Gene3D" id="2.120.10.30">
    <property type="entry name" value="TolB, C-terminal domain"/>
    <property type="match status" value="1"/>
</dbReference>
<feature type="domain" description="Glucose/Sorbosone dehydrogenase" evidence="2">
    <location>
        <begin position="33"/>
        <end position="150"/>
    </location>
</feature>
<feature type="chain" id="PRO_5039931031" description="Glucose/Sorbosone dehydrogenase domain-containing protein" evidence="1">
    <location>
        <begin position="21"/>
        <end position="156"/>
    </location>
</feature>
<dbReference type="PANTHER" id="PTHR19328">
    <property type="entry name" value="HEDGEHOG-INTERACTING PROTEIN"/>
    <property type="match status" value="1"/>
</dbReference>
<evidence type="ECO:0000313" key="4">
    <source>
        <dbReference type="Proteomes" id="UP000821866"/>
    </source>
</evidence>
<dbReference type="PANTHER" id="PTHR19328:SF13">
    <property type="entry name" value="HIPL1 PROTEIN"/>
    <property type="match status" value="1"/>
</dbReference>
<dbReference type="VEuPathDB" id="VectorBase:LOC119162666"/>
<evidence type="ECO:0000259" key="2">
    <source>
        <dbReference type="Pfam" id="PF07995"/>
    </source>
</evidence>